<dbReference type="GO" id="GO:0043527">
    <property type="term" value="C:tRNA methyltransferase complex"/>
    <property type="evidence" value="ECO:0007669"/>
    <property type="project" value="TreeGrafter"/>
</dbReference>
<dbReference type="PANTHER" id="PTHR23417:SF14">
    <property type="entry name" value="PENTACOTRIPEPTIDE-REPEAT REGION OF PRORP DOMAIN-CONTAINING PROTEIN"/>
    <property type="match status" value="1"/>
</dbReference>
<sequence length="288" mass="32237">MSAEVPMDTHNDSLEYKGRRSIVSYVRRSGHIDPRLMRAWDAYHDQFLIDMAPGFEGHSLESVEEAEHASLEVPQSFILNRAFIHTIWGNSHPLIIEVGTGQGENIVSAATKHPDMNFLALEVYTAGLAHTMLMAGKQGLTNLRIAQVNAPELLASCERGSVAEVWTFFPDPWPKMKHHKRRIIQVDFARSIAFALEPHGAWRIATDIDDYALHIHEVLDSCGFLHNDGNLAVQLPIEHVGKGTATDADKLPHGEFIESSRFAGRVLTNFEQKGIKAGRIIHDFTYRA</sequence>
<keyword evidence="3 7" id="KW-0489">Methyltransferase</keyword>
<dbReference type="Proteomes" id="UP000216451">
    <property type="component" value="Unassembled WGS sequence"/>
</dbReference>
<feature type="binding site" evidence="7">
    <location>
        <position position="122"/>
    </location>
    <ligand>
        <name>S-adenosyl-L-methionine</name>
        <dbReference type="ChEBI" id="CHEBI:59789"/>
    </ligand>
</feature>
<dbReference type="PROSITE" id="PS51625">
    <property type="entry name" value="SAM_MT_TRMB"/>
    <property type="match status" value="1"/>
</dbReference>
<feature type="binding site" evidence="7">
    <location>
        <position position="207"/>
    </location>
    <ligand>
        <name>substrate</name>
    </ligand>
</feature>
<dbReference type="InterPro" id="IPR055361">
    <property type="entry name" value="tRNA_methyltr_TrmB_bact"/>
</dbReference>
<comment type="similarity">
    <text evidence="7">Belongs to the class I-like SAM-binding methyltransferase superfamily. TrmB family.</text>
</comment>
<evidence type="ECO:0000256" key="4">
    <source>
        <dbReference type="ARBA" id="ARBA00022679"/>
    </source>
</evidence>
<organism evidence="8 9">
    <name type="scientific">Bifidobacterium aquikefiri</name>
    <dbReference type="NCBI Taxonomy" id="1653207"/>
    <lineage>
        <taxon>Bacteria</taxon>
        <taxon>Bacillati</taxon>
        <taxon>Actinomycetota</taxon>
        <taxon>Actinomycetes</taxon>
        <taxon>Bifidobacteriales</taxon>
        <taxon>Bifidobacteriaceae</taxon>
        <taxon>Bifidobacterium</taxon>
    </lineage>
</organism>
<comment type="caution">
    <text evidence="7">Lacks conserved residue(s) required for the propagation of feature annotation.</text>
</comment>
<keyword evidence="6 7" id="KW-0819">tRNA processing</keyword>
<reference evidence="8 9" key="1">
    <citation type="journal article" date="2017" name="BMC Genomics">
        <title>Comparative genomic and phylogenomic analyses of the Bifidobacteriaceae family.</title>
        <authorList>
            <person name="Lugli G.A."/>
            <person name="Milani C."/>
            <person name="Turroni F."/>
            <person name="Duranti S."/>
            <person name="Mancabelli L."/>
            <person name="Mangifesta M."/>
            <person name="Ferrario C."/>
            <person name="Modesto M."/>
            <person name="Mattarelli P."/>
            <person name="Jiri K."/>
            <person name="van Sinderen D."/>
            <person name="Ventura M."/>
        </authorList>
    </citation>
    <scope>NUCLEOTIDE SEQUENCE [LARGE SCALE GENOMIC DNA]</scope>
    <source>
        <strain evidence="8 9">LMG 28769</strain>
    </source>
</reference>
<gene>
    <name evidence="7" type="primary">trmB</name>
    <name evidence="8" type="ORF">BAQU_1302</name>
</gene>
<dbReference type="InterPro" id="IPR029063">
    <property type="entry name" value="SAM-dependent_MTases_sf"/>
</dbReference>
<feature type="binding site" evidence="7">
    <location>
        <position position="149"/>
    </location>
    <ligand>
        <name>S-adenosyl-L-methionine</name>
        <dbReference type="ChEBI" id="CHEBI:59789"/>
    </ligand>
</feature>
<dbReference type="InterPro" id="IPR003358">
    <property type="entry name" value="tRNA_(Gua-N-7)_MeTrfase_Trmb"/>
</dbReference>
<comment type="catalytic activity">
    <reaction evidence="1 7">
        <text>guanosine(46) in tRNA + S-adenosyl-L-methionine = N(7)-methylguanosine(46) in tRNA + S-adenosyl-L-homocysteine</text>
        <dbReference type="Rhea" id="RHEA:42708"/>
        <dbReference type="Rhea" id="RHEA-COMP:10188"/>
        <dbReference type="Rhea" id="RHEA-COMP:10189"/>
        <dbReference type="ChEBI" id="CHEBI:57856"/>
        <dbReference type="ChEBI" id="CHEBI:59789"/>
        <dbReference type="ChEBI" id="CHEBI:74269"/>
        <dbReference type="ChEBI" id="CHEBI:74480"/>
        <dbReference type="EC" id="2.1.1.33"/>
    </reaction>
</comment>
<dbReference type="GO" id="GO:0008176">
    <property type="term" value="F:tRNA (guanine(46)-N7)-methyltransferase activity"/>
    <property type="evidence" value="ECO:0007669"/>
    <property type="project" value="UniProtKB-UniRule"/>
</dbReference>
<evidence type="ECO:0000313" key="8">
    <source>
        <dbReference type="EMBL" id="OZG67229.1"/>
    </source>
</evidence>
<evidence type="ECO:0000256" key="7">
    <source>
        <dbReference type="HAMAP-Rule" id="MF_01057"/>
    </source>
</evidence>
<dbReference type="UniPathway" id="UPA00989"/>
<name>A0A261G737_9BIFI</name>
<dbReference type="Gene3D" id="3.40.50.150">
    <property type="entry name" value="Vaccinia Virus protein VP39"/>
    <property type="match status" value="1"/>
</dbReference>
<feature type="binding site" evidence="7">
    <location>
        <position position="97"/>
    </location>
    <ligand>
        <name>S-adenosyl-L-methionine</name>
        <dbReference type="ChEBI" id="CHEBI:59789"/>
    </ligand>
</feature>
<dbReference type="EMBL" id="MWXA01000005">
    <property type="protein sequence ID" value="OZG67229.1"/>
    <property type="molecule type" value="Genomic_DNA"/>
</dbReference>
<proteinExistence type="inferred from homology"/>
<evidence type="ECO:0000256" key="3">
    <source>
        <dbReference type="ARBA" id="ARBA00022603"/>
    </source>
</evidence>
<dbReference type="PANTHER" id="PTHR23417">
    <property type="entry name" value="3-DEOXY-D-MANNO-OCTULOSONIC-ACID TRANSFERASE/TRNA GUANINE-N 7 - -METHYLTRANSFERASE"/>
    <property type="match status" value="1"/>
</dbReference>
<dbReference type="EC" id="2.1.1.33" evidence="7"/>
<accession>A0A261G737</accession>
<comment type="pathway">
    <text evidence="7">tRNA modification; N(7)-methylguanine-tRNA biosynthesis.</text>
</comment>
<dbReference type="OrthoDB" id="9802090at2"/>
<comment type="function">
    <text evidence="2 7">Catalyzes the formation of N(7)-methylguanine at position 46 (m7G46) in tRNA.</text>
</comment>
<feature type="binding site" evidence="7">
    <location>
        <begin position="268"/>
        <end position="271"/>
    </location>
    <ligand>
        <name>substrate</name>
    </ligand>
</feature>
<keyword evidence="4 7" id="KW-0808">Transferase</keyword>
<evidence type="ECO:0000256" key="1">
    <source>
        <dbReference type="ARBA" id="ARBA00000142"/>
    </source>
</evidence>
<comment type="caution">
    <text evidence="8">The sequence shown here is derived from an EMBL/GenBank/DDBJ whole genome shotgun (WGS) entry which is preliminary data.</text>
</comment>
<evidence type="ECO:0000256" key="2">
    <source>
        <dbReference type="ARBA" id="ARBA00003015"/>
    </source>
</evidence>
<dbReference type="NCBIfam" id="TIGR00091">
    <property type="entry name" value="tRNA (guanosine(46)-N7)-methyltransferase TrmB"/>
    <property type="match status" value="1"/>
</dbReference>
<keyword evidence="5 7" id="KW-0949">S-adenosyl-L-methionine</keyword>
<protein>
    <recommendedName>
        <fullName evidence="7">tRNA (guanine-N(7)-)-methyltransferase</fullName>
        <ecNumber evidence="7">2.1.1.33</ecNumber>
    </recommendedName>
    <alternativeName>
        <fullName evidence="7">tRNA (guanine(46)-N(7))-methyltransferase</fullName>
    </alternativeName>
    <alternativeName>
        <fullName evidence="7">tRNA(m7G46)-methyltransferase</fullName>
    </alternativeName>
</protein>
<dbReference type="Pfam" id="PF02390">
    <property type="entry name" value="Methyltransf_4"/>
    <property type="match status" value="1"/>
</dbReference>
<feature type="binding site" evidence="7">
    <location>
        <position position="171"/>
    </location>
    <ligand>
        <name>S-adenosyl-L-methionine</name>
        <dbReference type="ChEBI" id="CHEBI:59789"/>
    </ligand>
</feature>
<feature type="binding site" evidence="7">
    <location>
        <position position="175"/>
    </location>
    <ligand>
        <name>substrate</name>
    </ligand>
</feature>
<evidence type="ECO:0000313" key="9">
    <source>
        <dbReference type="Proteomes" id="UP000216451"/>
    </source>
</evidence>
<dbReference type="SUPFAM" id="SSF53335">
    <property type="entry name" value="S-adenosyl-L-methionine-dependent methyltransferases"/>
    <property type="match status" value="1"/>
</dbReference>
<evidence type="ECO:0000256" key="6">
    <source>
        <dbReference type="ARBA" id="ARBA00022694"/>
    </source>
</evidence>
<dbReference type="AlphaFoldDB" id="A0A261G737"/>
<dbReference type="HAMAP" id="MF_01057">
    <property type="entry name" value="tRNA_methyltr_TrmB"/>
    <property type="match status" value="1"/>
</dbReference>
<evidence type="ECO:0000256" key="5">
    <source>
        <dbReference type="ARBA" id="ARBA00022691"/>
    </source>
</evidence>
<keyword evidence="9" id="KW-1185">Reference proteome</keyword>